<dbReference type="AlphaFoldDB" id="G2KQG6"/>
<dbReference type="HOGENOM" id="CLU_3345905_0_0_5"/>
<organism evidence="1 2">
    <name type="scientific">Micavibrio aeruginosavorus (strain ARL-13)</name>
    <dbReference type="NCBI Taxonomy" id="856793"/>
    <lineage>
        <taxon>Bacteria</taxon>
        <taxon>Pseudomonadati</taxon>
        <taxon>Bdellovibrionota</taxon>
        <taxon>Bdellovibrionia</taxon>
        <taxon>Bdellovibrionales</taxon>
        <taxon>Pseudobdellovibrionaceae</taxon>
        <taxon>Micavibrio</taxon>
    </lineage>
</organism>
<evidence type="ECO:0000313" key="2">
    <source>
        <dbReference type="Proteomes" id="UP000009286"/>
    </source>
</evidence>
<sequence>MYAVNIRPDHKEKPTPFKYSKKLNHQVLLNNTPDYCE</sequence>
<name>G2KQG6_MICAA</name>
<dbReference type="EMBL" id="CP002382">
    <property type="protein sequence ID" value="AEP09102.1"/>
    <property type="molecule type" value="Genomic_DNA"/>
</dbReference>
<dbReference type="Proteomes" id="UP000009286">
    <property type="component" value="Chromosome"/>
</dbReference>
<gene>
    <name evidence="1" type="ordered locus">MICA_768</name>
</gene>
<proteinExistence type="predicted"/>
<evidence type="ECO:0000313" key="1">
    <source>
        <dbReference type="EMBL" id="AEP09102.1"/>
    </source>
</evidence>
<dbReference type="KEGG" id="mai:MICA_768"/>
<reference evidence="1 2" key="1">
    <citation type="journal article" date="2011" name="BMC Genomics">
        <title>Genomic insights into an obligate epibiotic bacterial predator: Micavibrio aeruginosavorus ARL-13.</title>
        <authorList>
            <person name="Wang Z."/>
            <person name="Kadouri D."/>
            <person name="Wu M."/>
        </authorList>
    </citation>
    <scope>NUCLEOTIDE SEQUENCE [LARGE SCALE GENOMIC DNA]</scope>
    <source>
        <strain evidence="1 2">ARL-13</strain>
    </source>
</reference>
<protein>
    <submittedName>
        <fullName evidence="1">Uncharacterized protein</fullName>
    </submittedName>
</protein>
<keyword evidence="2" id="KW-1185">Reference proteome</keyword>
<accession>G2KQG6</accession>